<keyword evidence="1" id="KW-0547">Nucleotide-binding</keyword>
<keyword evidence="1" id="KW-0378">Hydrolase</keyword>
<keyword evidence="2" id="KW-1185">Reference proteome</keyword>
<protein>
    <submittedName>
        <fullName evidence="1">Replication restart DNA helicase PriA</fullName>
    </submittedName>
</protein>
<sequence length="65" mass="7075">MTKVETIRCPNCGKPAERHYLLRQGLGPTQLVQTQCAACDYLLISCSETGRVLEAYAPGIAAHNI</sequence>
<proteinExistence type="predicted"/>
<dbReference type="GO" id="GO:0004386">
    <property type="term" value="F:helicase activity"/>
    <property type="evidence" value="ECO:0007669"/>
    <property type="project" value="UniProtKB-KW"/>
</dbReference>
<evidence type="ECO:0000313" key="1">
    <source>
        <dbReference type="EMBL" id="MCW6036609.1"/>
    </source>
</evidence>
<dbReference type="EMBL" id="JAIHOM010000041">
    <property type="protein sequence ID" value="MCW6036609.1"/>
    <property type="molecule type" value="Genomic_DNA"/>
</dbReference>
<dbReference type="RefSeq" id="WP_407809990.1">
    <property type="nucleotide sequence ID" value="NZ_JAIHOM010000041.1"/>
</dbReference>
<accession>A0ABT3L688</accession>
<keyword evidence="1" id="KW-0347">Helicase</keyword>
<dbReference type="Proteomes" id="UP001526426">
    <property type="component" value="Unassembled WGS sequence"/>
</dbReference>
<organism evidence="1 2">
    <name type="scientific">Spirulina subsalsa FACHB-351</name>
    <dbReference type="NCBI Taxonomy" id="234711"/>
    <lineage>
        <taxon>Bacteria</taxon>
        <taxon>Bacillati</taxon>
        <taxon>Cyanobacteriota</taxon>
        <taxon>Cyanophyceae</taxon>
        <taxon>Spirulinales</taxon>
        <taxon>Spirulinaceae</taxon>
        <taxon>Spirulina</taxon>
    </lineage>
</organism>
<name>A0ABT3L688_9CYAN</name>
<gene>
    <name evidence="1" type="ORF">K4A83_10085</name>
</gene>
<reference evidence="1 2" key="1">
    <citation type="submission" date="2021-08" db="EMBL/GenBank/DDBJ databases">
        <title>Draft genome sequence of Spirulina subsalsa with high tolerance to salinity and hype-accumulation of phycocyanin.</title>
        <authorList>
            <person name="Pei H."/>
            <person name="Jiang L."/>
        </authorList>
    </citation>
    <scope>NUCLEOTIDE SEQUENCE [LARGE SCALE GENOMIC DNA]</scope>
    <source>
        <strain evidence="1 2">FACHB-351</strain>
    </source>
</reference>
<evidence type="ECO:0000313" key="2">
    <source>
        <dbReference type="Proteomes" id="UP001526426"/>
    </source>
</evidence>
<comment type="caution">
    <text evidence="1">The sequence shown here is derived from an EMBL/GenBank/DDBJ whole genome shotgun (WGS) entry which is preliminary data.</text>
</comment>
<keyword evidence="1" id="KW-0067">ATP-binding</keyword>